<feature type="signal peptide" evidence="2">
    <location>
        <begin position="1"/>
        <end position="18"/>
    </location>
</feature>
<sequence length="245" mass="27782">MLWMILYMIFIQPLELQGRVEKKYMTQVSCSKKVVVGKFLNFKMNDANLVVKQVEELKIIVHEMKVEGVVINSSFLEDNRMNEKADANSVEPNENIVGESSSKSKSNHKTTAKMVVVLDIKSLRMERRITPNKINTTSKKSIIVGSVGNLGTKLRIVTTRKSTEAEILEEIPIKQTTWNLQKSLLDLLNTSYLLMLLIGGLIQVPQSTSAIQEGCLYLTKRLMNQNQCSWGTKSLQRLKEKGKSY</sequence>
<dbReference type="EMBL" id="BKCJ010206405">
    <property type="protein sequence ID" value="GEY75315.1"/>
    <property type="molecule type" value="Genomic_DNA"/>
</dbReference>
<gene>
    <name evidence="3" type="ORF">Tci_447289</name>
</gene>
<feature type="region of interest" description="Disordered" evidence="1">
    <location>
        <begin position="82"/>
        <end position="108"/>
    </location>
</feature>
<organism evidence="3">
    <name type="scientific">Tanacetum cinerariifolium</name>
    <name type="common">Dalmatian daisy</name>
    <name type="synonym">Chrysanthemum cinerariifolium</name>
    <dbReference type="NCBI Taxonomy" id="118510"/>
    <lineage>
        <taxon>Eukaryota</taxon>
        <taxon>Viridiplantae</taxon>
        <taxon>Streptophyta</taxon>
        <taxon>Embryophyta</taxon>
        <taxon>Tracheophyta</taxon>
        <taxon>Spermatophyta</taxon>
        <taxon>Magnoliopsida</taxon>
        <taxon>eudicotyledons</taxon>
        <taxon>Gunneridae</taxon>
        <taxon>Pentapetalae</taxon>
        <taxon>asterids</taxon>
        <taxon>campanulids</taxon>
        <taxon>Asterales</taxon>
        <taxon>Asteraceae</taxon>
        <taxon>Asteroideae</taxon>
        <taxon>Anthemideae</taxon>
        <taxon>Anthemidinae</taxon>
        <taxon>Tanacetum</taxon>
    </lineage>
</organism>
<name>A0A699HVL2_TANCI</name>
<dbReference type="AlphaFoldDB" id="A0A699HVL2"/>
<comment type="caution">
    <text evidence="3">The sequence shown here is derived from an EMBL/GenBank/DDBJ whole genome shotgun (WGS) entry which is preliminary data.</text>
</comment>
<keyword evidence="2" id="KW-0732">Signal</keyword>
<proteinExistence type="predicted"/>
<reference evidence="3" key="1">
    <citation type="journal article" date="2019" name="Sci. Rep.">
        <title>Draft genome of Tanacetum cinerariifolium, the natural source of mosquito coil.</title>
        <authorList>
            <person name="Yamashiro T."/>
            <person name="Shiraishi A."/>
            <person name="Satake H."/>
            <person name="Nakayama K."/>
        </authorList>
    </citation>
    <scope>NUCLEOTIDE SEQUENCE</scope>
</reference>
<evidence type="ECO:0000313" key="3">
    <source>
        <dbReference type="EMBL" id="GEY75315.1"/>
    </source>
</evidence>
<accession>A0A699HVL2</accession>
<protein>
    <submittedName>
        <fullName evidence="3">Uncharacterized protein</fullName>
    </submittedName>
</protein>
<feature type="chain" id="PRO_5025690276" evidence="2">
    <location>
        <begin position="19"/>
        <end position="245"/>
    </location>
</feature>
<evidence type="ECO:0000256" key="2">
    <source>
        <dbReference type="SAM" id="SignalP"/>
    </source>
</evidence>
<evidence type="ECO:0000256" key="1">
    <source>
        <dbReference type="SAM" id="MobiDB-lite"/>
    </source>
</evidence>